<sequence>MLFTRPVYLGGNGFGLSLTPLRASLAQPPPQFPMTPLLSSSSHWQIQQSSSPPSAMGESLGQPKPKIGLTEEHRELKGQCQPEPKSGLNVDNQNITLGW</sequence>
<dbReference type="EMBL" id="CM055746">
    <property type="protein sequence ID" value="KAJ7997268.1"/>
    <property type="molecule type" value="Genomic_DNA"/>
</dbReference>
<dbReference type="Proteomes" id="UP001157502">
    <property type="component" value="Chromosome 19"/>
</dbReference>
<gene>
    <name evidence="1" type="ORF">DPEC_G00227210</name>
</gene>
<proteinExistence type="predicted"/>
<reference evidence="1" key="1">
    <citation type="submission" date="2021-05" db="EMBL/GenBank/DDBJ databases">
        <authorList>
            <person name="Pan Q."/>
            <person name="Jouanno E."/>
            <person name="Zahm M."/>
            <person name="Klopp C."/>
            <person name="Cabau C."/>
            <person name="Louis A."/>
            <person name="Berthelot C."/>
            <person name="Parey E."/>
            <person name="Roest Crollius H."/>
            <person name="Montfort J."/>
            <person name="Robinson-Rechavi M."/>
            <person name="Bouchez O."/>
            <person name="Lampietro C."/>
            <person name="Lopez Roques C."/>
            <person name="Donnadieu C."/>
            <person name="Postlethwait J."/>
            <person name="Bobe J."/>
            <person name="Dillon D."/>
            <person name="Chandos A."/>
            <person name="von Hippel F."/>
            <person name="Guiguen Y."/>
        </authorList>
    </citation>
    <scope>NUCLEOTIDE SEQUENCE</scope>
    <source>
        <strain evidence="1">YG-Jan2019</strain>
    </source>
</reference>
<comment type="caution">
    <text evidence="1">The sequence shown here is derived from an EMBL/GenBank/DDBJ whole genome shotgun (WGS) entry which is preliminary data.</text>
</comment>
<name>A0ACC2G0J9_DALPE</name>
<keyword evidence="2" id="KW-1185">Reference proteome</keyword>
<organism evidence="1 2">
    <name type="scientific">Dallia pectoralis</name>
    <name type="common">Alaska blackfish</name>
    <dbReference type="NCBI Taxonomy" id="75939"/>
    <lineage>
        <taxon>Eukaryota</taxon>
        <taxon>Metazoa</taxon>
        <taxon>Chordata</taxon>
        <taxon>Craniata</taxon>
        <taxon>Vertebrata</taxon>
        <taxon>Euteleostomi</taxon>
        <taxon>Actinopterygii</taxon>
        <taxon>Neopterygii</taxon>
        <taxon>Teleostei</taxon>
        <taxon>Protacanthopterygii</taxon>
        <taxon>Esociformes</taxon>
        <taxon>Umbridae</taxon>
        <taxon>Dallia</taxon>
    </lineage>
</organism>
<protein>
    <submittedName>
        <fullName evidence="1">Uncharacterized protein</fullName>
    </submittedName>
</protein>
<evidence type="ECO:0000313" key="2">
    <source>
        <dbReference type="Proteomes" id="UP001157502"/>
    </source>
</evidence>
<evidence type="ECO:0000313" key="1">
    <source>
        <dbReference type="EMBL" id="KAJ7997268.1"/>
    </source>
</evidence>
<accession>A0ACC2G0J9</accession>